<evidence type="ECO:0000313" key="3">
    <source>
        <dbReference type="EMBL" id="MEQ2245693.1"/>
    </source>
</evidence>
<evidence type="ECO:0000313" key="4">
    <source>
        <dbReference type="Proteomes" id="UP001482620"/>
    </source>
</evidence>
<dbReference type="PANTHER" id="PTHR23354">
    <property type="entry name" value="NUCLEOLAR PROTEIN 7/ESTROGEN RECEPTOR COACTIVATOR-RELATED"/>
    <property type="match status" value="1"/>
</dbReference>
<dbReference type="InterPro" id="IPR006571">
    <property type="entry name" value="TLDc_dom"/>
</dbReference>
<organism evidence="3 4">
    <name type="scientific">Ilyodon furcidens</name>
    <name type="common">goldbreast splitfin</name>
    <dbReference type="NCBI Taxonomy" id="33524"/>
    <lineage>
        <taxon>Eukaryota</taxon>
        <taxon>Metazoa</taxon>
        <taxon>Chordata</taxon>
        <taxon>Craniata</taxon>
        <taxon>Vertebrata</taxon>
        <taxon>Euteleostomi</taxon>
        <taxon>Actinopterygii</taxon>
        <taxon>Neopterygii</taxon>
        <taxon>Teleostei</taxon>
        <taxon>Neoteleostei</taxon>
        <taxon>Acanthomorphata</taxon>
        <taxon>Ovalentaria</taxon>
        <taxon>Atherinomorphae</taxon>
        <taxon>Cyprinodontiformes</taxon>
        <taxon>Goodeidae</taxon>
        <taxon>Ilyodon</taxon>
    </lineage>
</organism>
<feature type="domain" description="TLDc" evidence="2">
    <location>
        <begin position="1"/>
        <end position="178"/>
    </location>
</feature>
<keyword evidence="4" id="KW-1185">Reference proteome</keyword>
<name>A0ABV0UP78_9TELE</name>
<protein>
    <recommendedName>
        <fullName evidence="2">TLDc domain-containing protein</fullName>
    </recommendedName>
</protein>
<gene>
    <name evidence="3" type="ORF">ILYODFUR_030618</name>
</gene>
<feature type="compositionally biased region" description="Polar residues" evidence="1">
    <location>
        <begin position="83"/>
        <end position="104"/>
    </location>
</feature>
<dbReference type="Proteomes" id="UP001482620">
    <property type="component" value="Unassembled WGS sequence"/>
</dbReference>
<dbReference type="PANTHER" id="PTHR23354:SF122">
    <property type="entry name" value="GTPASE-ACTIVATING PROTEIN SKYWALKER"/>
    <property type="match status" value="1"/>
</dbReference>
<evidence type="ECO:0000259" key="2">
    <source>
        <dbReference type="PROSITE" id="PS51886"/>
    </source>
</evidence>
<evidence type="ECO:0000256" key="1">
    <source>
        <dbReference type="SAM" id="MobiDB-lite"/>
    </source>
</evidence>
<feature type="compositionally biased region" description="Basic and acidic residues" evidence="1">
    <location>
        <begin position="106"/>
        <end position="119"/>
    </location>
</feature>
<dbReference type="Pfam" id="PF07534">
    <property type="entry name" value="TLD"/>
    <property type="match status" value="1"/>
</dbReference>
<dbReference type="EMBL" id="JAHRIQ010074100">
    <property type="protein sequence ID" value="MEQ2245693.1"/>
    <property type="molecule type" value="Genomic_DNA"/>
</dbReference>
<dbReference type="PROSITE" id="PS51886">
    <property type="entry name" value="TLDC"/>
    <property type="match status" value="1"/>
</dbReference>
<dbReference type="SMART" id="SM00584">
    <property type="entry name" value="TLDc"/>
    <property type="match status" value="1"/>
</dbReference>
<sequence>VFGAFLSTDVIERRIHNSEGLTYFGTGECFVFTLRPSMERYQRAMIRIMTRIASPQQLRAGSSSSSQLVNSSKSLLTTKTLSCPNGTPQNPTSLTGPLSATLDNPRTAKEARRPKEQDASKFIAGDDSQLIIGGDGGYALCLLDNLEEGNSEPCDTFRSNPLCKGEFQIQSLEVWGIQNSAYVSHCFPSQ</sequence>
<comment type="caution">
    <text evidence="3">The sequence shown here is derived from an EMBL/GenBank/DDBJ whole genome shotgun (WGS) entry which is preliminary data.</text>
</comment>
<feature type="region of interest" description="Disordered" evidence="1">
    <location>
        <begin position="79"/>
        <end position="119"/>
    </location>
</feature>
<reference evidence="3 4" key="1">
    <citation type="submission" date="2021-06" db="EMBL/GenBank/DDBJ databases">
        <authorList>
            <person name="Palmer J.M."/>
        </authorList>
    </citation>
    <scope>NUCLEOTIDE SEQUENCE [LARGE SCALE GENOMIC DNA]</scope>
    <source>
        <strain evidence="4">if_2019</strain>
        <tissue evidence="3">Muscle</tissue>
    </source>
</reference>
<accession>A0ABV0UP78</accession>
<feature type="non-terminal residue" evidence="3">
    <location>
        <position position="1"/>
    </location>
</feature>
<proteinExistence type="predicted"/>